<comment type="caution">
    <text evidence="1">The sequence shown here is derived from an EMBL/GenBank/DDBJ whole genome shotgun (WGS) entry which is preliminary data.</text>
</comment>
<reference evidence="2" key="1">
    <citation type="journal article" date="2024" name="Proc. Natl. Acad. Sci. U.S.A.">
        <title>Extraordinary preservation of gene collinearity over three hundred million years revealed in homosporous lycophytes.</title>
        <authorList>
            <person name="Li C."/>
            <person name="Wickell D."/>
            <person name="Kuo L.Y."/>
            <person name="Chen X."/>
            <person name="Nie B."/>
            <person name="Liao X."/>
            <person name="Peng D."/>
            <person name="Ji J."/>
            <person name="Jenkins J."/>
            <person name="Williams M."/>
            <person name="Shu S."/>
            <person name="Plott C."/>
            <person name="Barry K."/>
            <person name="Rajasekar S."/>
            <person name="Grimwood J."/>
            <person name="Han X."/>
            <person name="Sun S."/>
            <person name="Hou Z."/>
            <person name="He W."/>
            <person name="Dai G."/>
            <person name="Sun C."/>
            <person name="Schmutz J."/>
            <person name="Leebens-Mack J.H."/>
            <person name="Li F.W."/>
            <person name="Wang L."/>
        </authorList>
    </citation>
    <scope>NUCLEOTIDE SEQUENCE [LARGE SCALE GENOMIC DNA]</scope>
    <source>
        <strain evidence="2">cv. PW_Plant_1</strain>
    </source>
</reference>
<accession>A0ACC2EIP2</accession>
<gene>
    <name evidence="1" type="ORF">O6H91_02G093400</name>
</gene>
<name>A0ACC2EIP2_DIPCM</name>
<proteinExistence type="predicted"/>
<keyword evidence="2" id="KW-1185">Reference proteome</keyword>
<sequence length="207" mass="23658">MTVWRYLLERLLLAIENPWQKNVGSNVLRPASLEGALLSREQSSVFAEEQEPANAAAEQPTSEDIAVRDNLILKLEGMTCAAQTKDATIADLEKKLQANLEELVSENEKMKLLWQQNFLLHKQLAASHERQRNLEKQIEHMSKAQVILEEAEERLCTQLVESEAEWLEEFHNFKNELVSIHDVLRQKEAKISSLTSEINGLRDVNST</sequence>
<protein>
    <submittedName>
        <fullName evidence="1">Uncharacterized protein</fullName>
    </submittedName>
</protein>
<dbReference type="EMBL" id="CM055093">
    <property type="protein sequence ID" value="KAJ7566237.1"/>
    <property type="molecule type" value="Genomic_DNA"/>
</dbReference>
<organism evidence="1 2">
    <name type="scientific">Diphasiastrum complanatum</name>
    <name type="common">Issler's clubmoss</name>
    <name type="synonym">Lycopodium complanatum</name>
    <dbReference type="NCBI Taxonomy" id="34168"/>
    <lineage>
        <taxon>Eukaryota</taxon>
        <taxon>Viridiplantae</taxon>
        <taxon>Streptophyta</taxon>
        <taxon>Embryophyta</taxon>
        <taxon>Tracheophyta</taxon>
        <taxon>Lycopodiopsida</taxon>
        <taxon>Lycopodiales</taxon>
        <taxon>Lycopodiaceae</taxon>
        <taxon>Lycopodioideae</taxon>
        <taxon>Diphasiastrum</taxon>
    </lineage>
</organism>
<dbReference type="Proteomes" id="UP001162992">
    <property type="component" value="Chromosome 2"/>
</dbReference>
<evidence type="ECO:0000313" key="2">
    <source>
        <dbReference type="Proteomes" id="UP001162992"/>
    </source>
</evidence>
<evidence type="ECO:0000313" key="1">
    <source>
        <dbReference type="EMBL" id="KAJ7566237.1"/>
    </source>
</evidence>